<feature type="signal peptide" evidence="1">
    <location>
        <begin position="1"/>
        <end position="23"/>
    </location>
</feature>
<comment type="caution">
    <text evidence="2">The sequence shown here is derived from an EMBL/GenBank/DDBJ whole genome shotgun (WGS) entry which is preliminary data.</text>
</comment>
<dbReference type="Proteomes" id="UP000076486">
    <property type="component" value="Unassembled WGS sequence"/>
</dbReference>
<feature type="chain" id="PRO_5007890692" description="Lipoprotein" evidence="1">
    <location>
        <begin position="24"/>
        <end position="235"/>
    </location>
</feature>
<dbReference type="AlphaFoldDB" id="A0A167NGT7"/>
<sequence length="235" mass="25323">MKGNILATLTVLSLLLLQGCAHTSNYAAKSTLNSGGEAGEKLEKSKILLMPIDVELAELTALGALETKADWTESAKKHMNVAAARVMEKHNADIVPFESDNTDPNAISYQLAKLHEAVGYSVLVHHLGPQKLPSKGKNFDWTLGNDAQTLRQETGADYALFLFMRDSYASAGRVAMQVLLGAPGGSQIGFASLVDLESGDVVWFNRLFSTTGDLRKEKSAQKSVQNLLDGFPSAE</sequence>
<dbReference type="PROSITE" id="PS51257">
    <property type="entry name" value="PROKAR_LIPOPROTEIN"/>
    <property type="match status" value="1"/>
</dbReference>
<dbReference type="EMBL" id="AUYC01000002">
    <property type="protein sequence ID" value="KZN68245.1"/>
    <property type="molecule type" value="Genomic_DNA"/>
</dbReference>
<dbReference type="RefSeq" id="WP_063366309.1">
    <property type="nucleotide sequence ID" value="NZ_AUYC01000002.1"/>
</dbReference>
<protein>
    <recommendedName>
        <fullName evidence="4">Lipoprotein</fullName>
    </recommendedName>
</protein>
<evidence type="ECO:0000313" key="3">
    <source>
        <dbReference type="Proteomes" id="UP000076486"/>
    </source>
</evidence>
<organism evidence="2 3">
    <name type="scientific">Pseudoalteromonas luteoviolacea CPMOR-1</name>
    <dbReference type="NCBI Taxonomy" id="1365248"/>
    <lineage>
        <taxon>Bacteria</taxon>
        <taxon>Pseudomonadati</taxon>
        <taxon>Pseudomonadota</taxon>
        <taxon>Gammaproteobacteria</taxon>
        <taxon>Alteromonadales</taxon>
        <taxon>Pseudoalteromonadaceae</taxon>
        <taxon>Pseudoalteromonas</taxon>
    </lineage>
</organism>
<gene>
    <name evidence="2" type="ORF">N473_07415</name>
</gene>
<evidence type="ECO:0008006" key="4">
    <source>
        <dbReference type="Google" id="ProtNLM"/>
    </source>
</evidence>
<name>A0A167NGT7_9GAMM</name>
<keyword evidence="1" id="KW-0732">Signal</keyword>
<proteinExistence type="predicted"/>
<evidence type="ECO:0000256" key="1">
    <source>
        <dbReference type="SAM" id="SignalP"/>
    </source>
</evidence>
<accession>A0A167NGT7</accession>
<reference evidence="2 3" key="1">
    <citation type="submission" date="2013-07" db="EMBL/GenBank/DDBJ databases">
        <title>Comparative Genomic and Metabolomic Analysis of Twelve Strains of Pseudoalteromonas luteoviolacea.</title>
        <authorList>
            <person name="Vynne N.G."/>
            <person name="Mansson M."/>
            <person name="Gram L."/>
        </authorList>
    </citation>
    <scope>NUCLEOTIDE SEQUENCE [LARGE SCALE GENOMIC DNA]</scope>
    <source>
        <strain evidence="2 3">CPMOR-1</strain>
    </source>
</reference>
<evidence type="ECO:0000313" key="2">
    <source>
        <dbReference type="EMBL" id="KZN68245.1"/>
    </source>
</evidence>
<dbReference type="PATRIC" id="fig|1365248.3.peg.155"/>